<reference evidence="1" key="2">
    <citation type="submission" date="2020-11" db="EMBL/GenBank/DDBJ databases">
        <title>Description of novel Gluconobacter species.</title>
        <authorList>
            <person name="Cleenwerck I."/>
            <person name="Cnockaert M."/>
            <person name="Borremans W."/>
            <person name="Wieme A.D."/>
            <person name="De Vuyst L."/>
            <person name="Vandamme P."/>
        </authorList>
    </citation>
    <scope>NUCLEOTIDE SEQUENCE</scope>
    <source>
        <strain evidence="1">LMG 1745</strain>
    </source>
</reference>
<evidence type="ECO:0000313" key="2">
    <source>
        <dbReference type="Proteomes" id="UP000662701"/>
    </source>
</evidence>
<sequence length="213" mass="24116">MMTETPPTLRLWFMDWFGWMLDHNSVRDALDRTPFQEGRLPGLSTAVPLPFQLPCPPVLEKRVSMPRPFPEMEMQEFPPNRVVFFIPRTGTYLRSSPLGPEPVDFWAPRPGEWEIFFPMTVEMLRGLSLILKPNTVKLQDDAGNALPTPTLQQGFVLQFGDRTLPLFLNTTTLIQIGQIMPGAIAKIALTWDADAQPVHFTVSRETPTQSAIV</sequence>
<evidence type="ECO:0000313" key="1">
    <source>
        <dbReference type="EMBL" id="MBF0889202.1"/>
    </source>
</evidence>
<protein>
    <submittedName>
        <fullName evidence="1">Uncharacterized protein</fullName>
    </submittedName>
</protein>
<keyword evidence="2" id="KW-1185">Reference proteome</keyword>
<accession>A0ABR9YXD6</accession>
<dbReference type="EMBL" id="JABCQH010000010">
    <property type="protein sequence ID" value="MBF0889202.1"/>
    <property type="molecule type" value="Genomic_DNA"/>
</dbReference>
<name>A0ABR9YXD6_9PROT</name>
<dbReference type="Proteomes" id="UP000662701">
    <property type="component" value="Unassembled WGS sequence"/>
</dbReference>
<organism evidence="1 2">
    <name type="scientific">Gluconobacter cadivus</name>
    <dbReference type="NCBI Taxonomy" id="2728101"/>
    <lineage>
        <taxon>Bacteria</taxon>
        <taxon>Pseudomonadati</taxon>
        <taxon>Pseudomonadota</taxon>
        <taxon>Alphaproteobacteria</taxon>
        <taxon>Acetobacterales</taxon>
        <taxon>Acetobacteraceae</taxon>
        <taxon>Gluconobacter</taxon>
    </lineage>
</organism>
<dbReference type="RefSeq" id="WP_194262982.1">
    <property type="nucleotide sequence ID" value="NZ_JABCQH010000010.1"/>
</dbReference>
<comment type="caution">
    <text evidence="1">The sequence shown here is derived from an EMBL/GenBank/DDBJ whole genome shotgun (WGS) entry which is preliminary data.</text>
</comment>
<reference evidence="1" key="1">
    <citation type="submission" date="2020-04" db="EMBL/GenBank/DDBJ databases">
        <authorList>
            <person name="Sombolestani A."/>
        </authorList>
    </citation>
    <scope>NUCLEOTIDE SEQUENCE</scope>
    <source>
        <strain evidence="1">LMG 1745</strain>
    </source>
</reference>
<gene>
    <name evidence="1" type="ORF">HKD19_11640</name>
</gene>
<proteinExistence type="predicted"/>